<accession>A0A401GB62</accession>
<protein>
    <submittedName>
        <fullName evidence="5">WD40 repeat-like protein</fullName>
    </submittedName>
</protein>
<proteinExistence type="predicted"/>
<keyword evidence="1 3" id="KW-0853">WD repeat</keyword>
<evidence type="ECO:0000256" key="1">
    <source>
        <dbReference type="ARBA" id="ARBA00022574"/>
    </source>
</evidence>
<dbReference type="InterPro" id="IPR036322">
    <property type="entry name" value="WD40_repeat_dom_sf"/>
</dbReference>
<dbReference type="PANTHER" id="PTHR22889:SF0">
    <property type="entry name" value="WD REPEAT-CONTAINING PROTEIN 89"/>
    <property type="match status" value="1"/>
</dbReference>
<dbReference type="InterPro" id="IPR001680">
    <property type="entry name" value="WD40_rpt"/>
</dbReference>
<dbReference type="InterPro" id="IPR039328">
    <property type="entry name" value="WDR89"/>
</dbReference>
<dbReference type="SMART" id="SM00320">
    <property type="entry name" value="WD40"/>
    <property type="match status" value="4"/>
</dbReference>
<dbReference type="InParanoid" id="A0A401GB62"/>
<name>A0A401GB62_9APHY</name>
<dbReference type="SUPFAM" id="SSF50978">
    <property type="entry name" value="WD40 repeat-like"/>
    <property type="match status" value="1"/>
</dbReference>
<dbReference type="Proteomes" id="UP000287166">
    <property type="component" value="Unassembled WGS sequence"/>
</dbReference>
<evidence type="ECO:0000313" key="5">
    <source>
        <dbReference type="EMBL" id="GBE79373.1"/>
    </source>
</evidence>
<dbReference type="PROSITE" id="PS50294">
    <property type="entry name" value="WD_REPEATS_REGION"/>
    <property type="match status" value="1"/>
</dbReference>
<dbReference type="RefSeq" id="XP_027610286.1">
    <property type="nucleotide sequence ID" value="XM_027754485.1"/>
</dbReference>
<reference evidence="5 6" key="1">
    <citation type="journal article" date="2018" name="Sci. Rep.">
        <title>Genome sequence of the cauliflower mushroom Sparassis crispa (Hanabiratake) and its association with beneficial usage.</title>
        <authorList>
            <person name="Kiyama R."/>
            <person name="Furutani Y."/>
            <person name="Kawaguchi K."/>
            <person name="Nakanishi T."/>
        </authorList>
    </citation>
    <scope>NUCLEOTIDE SEQUENCE [LARGE SCALE GENOMIC DNA]</scope>
</reference>
<dbReference type="FunCoup" id="A0A401GB62">
    <property type="interactions" value="289"/>
</dbReference>
<gene>
    <name evidence="5" type="ORF">SCP_0205710</name>
</gene>
<evidence type="ECO:0000256" key="4">
    <source>
        <dbReference type="SAM" id="MobiDB-lite"/>
    </source>
</evidence>
<dbReference type="GeneID" id="38776290"/>
<sequence>MALLDAPGLTNVAAPIRSTSLPAGAYVLSIISLPSSYAVSASAPNNAIHLFNKSHLHHFQTLPGHQDAITDLKSVIHFAGATSPILISCGKDGVVKAWDDRTQSAALQMSTSSSGRHRPLLSCDVSSDGFLVAAGTDFQGEDASILYWDPRNAAAPLRVHSSTHSDDITALHFLHTSSFTPHSSRTLLSASSDGLVCTSNADEEDEDEAGLHVGNWGCSVARVGWVHRQSGSPGIWASSDMETFSIWSSELDLVRDVDIRQPSIHRQDLTWVTDYLIGCHNHHHIPADEDNDLSIFVGSNEGDIASISRSSFSDPNAPWLLTNTWSTGHTGVVRSVLWDERNNVLLTGGEDSRLNVWSSPAVPLSASRGQPAKLKRKSEDNAMDVDADEDVALLKKTRS</sequence>
<dbReference type="Gene3D" id="2.130.10.10">
    <property type="entry name" value="YVTN repeat-like/Quinoprotein amine dehydrogenase"/>
    <property type="match status" value="2"/>
</dbReference>
<feature type="repeat" description="WD" evidence="3">
    <location>
        <begin position="326"/>
        <end position="358"/>
    </location>
</feature>
<dbReference type="STRING" id="139825.A0A401GB62"/>
<dbReference type="OrthoDB" id="25131at2759"/>
<evidence type="ECO:0000256" key="3">
    <source>
        <dbReference type="PROSITE-ProRule" id="PRU00221"/>
    </source>
</evidence>
<keyword evidence="2" id="KW-0677">Repeat</keyword>
<dbReference type="EMBL" id="BFAD01000002">
    <property type="protein sequence ID" value="GBE79373.1"/>
    <property type="molecule type" value="Genomic_DNA"/>
</dbReference>
<keyword evidence="6" id="KW-1185">Reference proteome</keyword>
<organism evidence="5 6">
    <name type="scientific">Sparassis crispa</name>
    <dbReference type="NCBI Taxonomy" id="139825"/>
    <lineage>
        <taxon>Eukaryota</taxon>
        <taxon>Fungi</taxon>
        <taxon>Dikarya</taxon>
        <taxon>Basidiomycota</taxon>
        <taxon>Agaricomycotina</taxon>
        <taxon>Agaricomycetes</taxon>
        <taxon>Polyporales</taxon>
        <taxon>Sparassidaceae</taxon>
        <taxon>Sparassis</taxon>
    </lineage>
</organism>
<dbReference type="Pfam" id="PF00400">
    <property type="entry name" value="WD40"/>
    <property type="match status" value="2"/>
</dbReference>
<dbReference type="InterPro" id="IPR015943">
    <property type="entry name" value="WD40/YVTN_repeat-like_dom_sf"/>
</dbReference>
<evidence type="ECO:0000313" key="6">
    <source>
        <dbReference type="Proteomes" id="UP000287166"/>
    </source>
</evidence>
<comment type="caution">
    <text evidence="5">The sequence shown here is derived from an EMBL/GenBank/DDBJ whole genome shotgun (WGS) entry which is preliminary data.</text>
</comment>
<dbReference type="AlphaFoldDB" id="A0A401GB62"/>
<dbReference type="PROSITE" id="PS50082">
    <property type="entry name" value="WD_REPEATS_2"/>
    <property type="match status" value="1"/>
</dbReference>
<feature type="region of interest" description="Disordered" evidence="4">
    <location>
        <begin position="362"/>
        <end position="387"/>
    </location>
</feature>
<evidence type="ECO:0000256" key="2">
    <source>
        <dbReference type="ARBA" id="ARBA00022737"/>
    </source>
</evidence>
<dbReference type="PANTHER" id="PTHR22889">
    <property type="entry name" value="WD REPEAT-CONTAINING PROTEIN 89"/>
    <property type="match status" value="1"/>
</dbReference>